<accession>A0A381WWH3</accession>
<reference evidence="1" key="1">
    <citation type="submission" date="2018-05" db="EMBL/GenBank/DDBJ databases">
        <authorList>
            <person name="Lanie J.A."/>
            <person name="Ng W.-L."/>
            <person name="Kazmierczak K.M."/>
            <person name="Andrzejewski T.M."/>
            <person name="Davidsen T.M."/>
            <person name="Wayne K.J."/>
            <person name="Tettelin H."/>
            <person name="Glass J.I."/>
            <person name="Rusch D."/>
            <person name="Podicherti R."/>
            <person name="Tsui H.-C.T."/>
            <person name="Winkler M.E."/>
        </authorList>
    </citation>
    <scope>NUCLEOTIDE SEQUENCE</scope>
</reference>
<organism evidence="1">
    <name type="scientific">marine metagenome</name>
    <dbReference type="NCBI Taxonomy" id="408172"/>
    <lineage>
        <taxon>unclassified sequences</taxon>
        <taxon>metagenomes</taxon>
        <taxon>ecological metagenomes</taxon>
    </lineage>
</organism>
<protein>
    <submittedName>
        <fullName evidence="1">Uncharacterized protein</fullName>
    </submittedName>
</protein>
<sequence length="318" mass="37387">MMQRLFYFLFAVNFCFPLDKVSYLQYFRTEKDFIAGTAMPKMERFSSDHMAVSYNEKELPVYKNWISGSGDTVKSELLSFDQDGALMGKSRIDSVGKITNVFRYGETEPWSLEFRTYYFSEKEILSFMGQESEFSLDKSGKIKEILFKTVNGIYYGSISFRYNHHGLLTQELWVSILDNRVVRRFELRHNLLKKSCKIWEYGKNGEQVSHVGLEMIPEERLYNRMPPQRGDILQELFVTMEELRLNRITFSGPEFIPIMEWDRLVLKSGEKIQVDYISSSKHGFLLRFIDESDILTIPRTQVESLTTRWGEILYPKGD</sequence>
<dbReference type="EMBL" id="UINC01013042">
    <property type="protein sequence ID" value="SVA56588.1"/>
    <property type="molecule type" value="Genomic_DNA"/>
</dbReference>
<evidence type="ECO:0000313" key="1">
    <source>
        <dbReference type="EMBL" id="SVA56588.1"/>
    </source>
</evidence>
<gene>
    <name evidence="1" type="ORF">METZ01_LOCUS109442</name>
</gene>
<name>A0A381WWH3_9ZZZZ</name>
<proteinExistence type="predicted"/>
<dbReference type="AlphaFoldDB" id="A0A381WWH3"/>